<reference evidence="3" key="1">
    <citation type="submission" date="2023-01" db="EMBL/GenBank/DDBJ databases">
        <title>The diversity of Class Acidimicrobiia in South China Sea sediment environments and the proposal of Iamia marina sp. nov., a novel species of the genus Iamia.</title>
        <authorList>
            <person name="He Y."/>
            <person name="Tian X."/>
        </authorList>
    </citation>
    <scope>NUCLEOTIDE SEQUENCE</scope>
    <source>
        <strain evidence="3">DSM 19957</strain>
    </source>
</reference>
<feature type="domain" description="AB hydrolase-1" evidence="2">
    <location>
        <begin position="81"/>
        <end position="301"/>
    </location>
</feature>
<keyword evidence="4" id="KW-1185">Reference proteome</keyword>
<dbReference type="RefSeq" id="WP_272735868.1">
    <property type="nucleotide sequence ID" value="NZ_CP116942.1"/>
</dbReference>
<dbReference type="GO" id="GO:0016787">
    <property type="term" value="F:hydrolase activity"/>
    <property type="evidence" value="ECO:0007669"/>
    <property type="project" value="UniProtKB-KW"/>
</dbReference>
<organism evidence="3 4">
    <name type="scientific">Iamia majanohamensis</name>
    <dbReference type="NCBI Taxonomy" id="467976"/>
    <lineage>
        <taxon>Bacteria</taxon>
        <taxon>Bacillati</taxon>
        <taxon>Actinomycetota</taxon>
        <taxon>Acidimicrobiia</taxon>
        <taxon>Acidimicrobiales</taxon>
        <taxon>Iamiaceae</taxon>
        <taxon>Iamia</taxon>
    </lineage>
</organism>
<name>A0AAE9Y4X1_9ACTN</name>
<accession>A0AAE9Y4X1</accession>
<proteinExistence type="predicted"/>
<evidence type="ECO:0000256" key="1">
    <source>
        <dbReference type="SAM" id="MobiDB-lite"/>
    </source>
</evidence>
<keyword evidence="3" id="KW-0378">Hydrolase</keyword>
<evidence type="ECO:0000313" key="4">
    <source>
        <dbReference type="Proteomes" id="UP001216390"/>
    </source>
</evidence>
<dbReference type="Proteomes" id="UP001216390">
    <property type="component" value="Chromosome"/>
</dbReference>
<dbReference type="InterPro" id="IPR000073">
    <property type="entry name" value="AB_hydrolase_1"/>
</dbReference>
<dbReference type="InterPro" id="IPR050471">
    <property type="entry name" value="AB_hydrolase"/>
</dbReference>
<dbReference type="AlphaFoldDB" id="A0AAE9Y4X1"/>
<dbReference type="SUPFAM" id="SSF53474">
    <property type="entry name" value="alpha/beta-Hydrolases"/>
    <property type="match status" value="1"/>
</dbReference>
<dbReference type="Pfam" id="PF00561">
    <property type="entry name" value="Abhydrolase_1"/>
    <property type="match status" value="1"/>
</dbReference>
<dbReference type="KEGG" id="ima:PO878_17750"/>
<dbReference type="EMBL" id="CP116942">
    <property type="protein sequence ID" value="WCO66345.1"/>
    <property type="molecule type" value="Genomic_DNA"/>
</dbReference>
<sequence length="326" mass="34685">MSDQLVQPDDDATTPPAAPAPADEEAMDTTTSVDRDTSAGDSPDDGVAAPPGLPPGRMVDLAGRGPSWVRADDDAGGRTDVLVVHGWTVTADTTFAPSYPALADRYRVIAPDLRGHGRGLRTAGRVRLEDLADDLAQVLDGVGSDRAVVVGYSLGGAVAQLLWRRHPERVAGLVLCSTARNFQSGPVGDLWYRGQGWLAPAVRAWPGPARNRMVQAVNGKVSDGPYAEWYRRELLRSDPATLLRVGAALGRFRSNAWIGEVDVPAAVVITTEDRTVPTRRQRGLARALPDAAVHEVAGPHNSAVTQAAEWVPALRRALDGLELDPA</sequence>
<dbReference type="Gene3D" id="3.40.50.1820">
    <property type="entry name" value="alpha/beta hydrolase"/>
    <property type="match status" value="1"/>
</dbReference>
<dbReference type="PANTHER" id="PTHR43433">
    <property type="entry name" value="HYDROLASE, ALPHA/BETA FOLD FAMILY PROTEIN"/>
    <property type="match status" value="1"/>
</dbReference>
<dbReference type="InterPro" id="IPR029058">
    <property type="entry name" value="AB_hydrolase_fold"/>
</dbReference>
<evidence type="ECO:0000313" key="3">
    <source>
        <dbReference type="EMBL" id="WCO66345.1"/>
    </source>
</evidence>
<protein>
    <submittedName>
        <fullName evidence="3">Alpha/beta hydrolase</fullName>
    </submittedName>
</protein>
<dbReference type="PANTHER" id="PTHR43433:SF1">
    <property type="entry name" value="BLL5160 PROTEIN"/>
    <property type="match status" value="1"/>
</dbReference>
<feature type="region of interest" description="Disordered" evidence="1">
    <location>
        <begin position="1"/>
        <end position="72"/>
    </location>
</feature>
<gene>
    <name evidence="3" type="ORF">PO878_17750</name>
</gene>
<dbReference type="PRINTS" id="PR00111">
    <property type="entry name" value="ABHYDROLASE"/>
</dbReference>
<evidence type="ECO:0000259" key="2">
    <source>
        <dbReference type="Pfam" id="PF00561"/>
    </source>
</evidence>